<keyword evidence="1" id="KW-0472">Membrane</keyword>
<dbReference type="AlphaFoldDB" id="A0A1S4EIA8"/>
<dbReference type="KEGG" id="dci:108253087"/>
<evidence type="ECO:0000313" key="2">
    <source>
        <dbReference type="Proteomes" id="UP000079169"/>
    </source>
</evidence>
<sequence>MASALKAHKVRGTQSTSRQNDCLVTSVMGVISARCSLRRLASISVIILLLYYVILFFRSSYLQMRSEYVITRDRTLQRSQIEKIIFTENAQMFTGKDGLACQHPSLDVMSPEIMQFVSPPKPLECDAYEPDWVGVNGSLCYITDYAKRKYGDVQCSFTGK</sequence>
<dbReference type="GeneID" id="108253087"/>
<feature type="transmembrane region" description="Helical" evidence="1">
    <location>
        <begin position="40"/>
        <end position="57"/>
    </location>
</feature>
<dbReference type="RefSeq" id="XP_017301893.2">
    <property type="nucleotide sequence ID" value="XM_017446404.2"/>
</dbReference>
<dbReference type="PaxDb" id="121845-A0A1S4EIA8"/>
<evidence type="ECO:0000256" key="1">
    <source>
        <dbReference type="SAM" id="Phobius"/>
    </source>
</evidence>
<accession>A0A1S4EIA8</accession>
<proteinExistence type="predicted"/>
<name>A0A1S4EIA8_DIACI</name>
<keyword evidence="1" id="KW-1133">Transmembrane helix</keyword>
<keyword evidence="1" id="KW-0812">Transmembrane</keyword>
<evidence type="ECO:0000313" key="3">
    <source>
        <dbReference type="RefSeq" id="XP_017301893.2"/>
    </source>
</evidence>
<reference evidence="3" key="1">
    <citation type="submission" date="2025-08" db="UniProtKB">
        <authorList>
            <consortium name="RefSeq"/>
        </authorList>
    </citation>
    <scope>IDENTIFICATION</scope>
</reference>
<dbReference type="STRING" id="121845.A0A1S4EIA8"/>
<gene>
    <name evidence="3" type="primary">LOC108253087</name>
</gene>
<organism evidence="2 3">
    <name type="scientific">Diaphorina citri</name>
    <name type="common">Asian citrus psyllid</name>
    <dbReference type="NCBI Taxonomy" id="121845"/>
    <lineage>
        <taxon>Eukaryota</taxon>
        <taxon>Metazoa</taxon>
        <taxon>Ecdysozoa</taxon>
        <taxon>Arthropoda</taxon>
        <taxon>Hexapoda</taxon>
        <taxon>Insecta</taxon>
        <taxon>Pterygota</taxon>
        <taxon>Neoptera</taxon>
        <taxon>Paraneoptera</taxon>
        <taxon>Hemiptera</taxon>
        <taxon>Sternorrhyncha</taxon>
        <taxon>Psylloidea</taxon>
        <taxon>Psyllidae</taxon>
        <taxon>Diaphorininae</taxon>
        <taxon>Diaphorina</taxon>
    </lineage>
</organism>
<dbReference type="Proteomes" id="UP000079169">
    <property type="component" value="Unplaced"/>
</dbReference>
<keyword evidence="2" id="KW-1185">Reference proteome</keyword>
<protein>
    <submittedName>
        <fullName evidence="3">Uncharacterized protein LOC108253087</fullName>
    </submittedName>
</protein>